<evidence type="ECO:0000313" key="4">
    <source>
        <dbReference type="Proteomes" id="UP000075502"/>
    </source>
</evidence>
<sequence length="390" mass="43458">MRDGYRILDADRHVTEPLGLWQAHLEPEFRDHAPYLAYVGEGEPLADRVAYPGPEGLLSLPPQPMMDGRPLLHRTSARTWRAVASASRRRAGRLARLGPLELPQAHLADMDREGIDVAFLYPTLALMLLGMAPLDPALASAFARAYNTWLRGFCDHEPRRLRGVALMSPHDPAQMVPELARAAALGFRAVVVRPNPVAGRTLGDPAYEAFWAECERRSIAVAVHEGAHASLPAAGADRFRSRFALHACSHPMEQMMALLALIEGGVLERHPRLRVAFLEAGCGWLPYWLHRLDEIEYRGLAEEVAPHVRREPSAYFRRQCFVEIEPDEPLLEQAIPWLGEGSAIFGTDFPHIDHDAGMVERALALRGRLPGDALRKLLWDNGARFYGLEG</sequence>
<name>A0A150TMI9_SORCE</name>
<dbReference type="InterPro" id="IPR006680">
    <property type="entry name" value="Amidohydro-rel"/>
</dbReference>
<dbReference type="InterPro" id="IPR032466">
    <property type="entry name" value="Metal_Hydrolase"/>
</dbReference>
<dbReference type="SUPFAM" id="SSF51556">
    <property type="entry name" value="Metallo-dependent hydrolases"/>
    <property type="match status" value="1"/>
</dbReference>
<dbReference type="GO" id="GO:0016787">
    <property type="term" value="F:hydrolase activity"/>
    <property type="evidence" value="ECO:0007669"/>
    <property type="project" value="InterPro"/>
</dbReference>
<dbReference type="InterPro" id="IPR032465">
    <property type="entry name" value="ACMSD"/>
</dbReference>
<evidence type="ECO:0000313" key="3">
    <source>
        <dbReference type="EMBL" id="KYG05866.1"/>
    </source>
</evidence>
<organism evidence="3 4">
    <name type="scientific">Sorangium cellulosum</name>
    <name type="common">Polyangium cellulosum</name>
    <dbReference type="NCBI Taxonomy" id="56"/>
    <lineage>
        <taxon>Bacteria</taxon>
        <taxon>Pseudomonadati</taxon>
        <taxon>Myxococcota</taxon>
        <taxon>Polyangia</taxon>
        <taxon>Polyangiales</taxon>
        <taxon>Polyangiaceae</taxon>
        <taxon>Sorangium</taxon>
    </lineage>
</organism>
<dbReference type="PANTHER" id="PTHR21240">
    <property type="entry name" value="2-AMINO-3-CARBOXYLMUCONATE-6-SEMIALDEHYDE DECARBOXYLASE"/>
    <property type="match status" value="1"/>
</dbReference>
<dbReference type="AlphaFoldDB" id="A0A150TMI9"/>
<dbReference type="Pfam" id="PF04909">
    <property type="entry name" value="Amidohydro_2"/>
    <property type="match status" value="1"/>
</dbReference>
<evidence type="ECO:0000256" key="1">
    <source>
        <dbReference type="ARBA" id="ARBA00023239"/>
    </source>
</evidence>
<protein>
    <submittedName>
        <fullName evidence="3">BarH protein</fullName>
    </submittedName>
</protein>
<dbReference type="EMBL" id="JEME01001879">
    <property type="protein sequence ID" value="KYG05866.1"/>
    <property type="molecule type" value="Genomic_DNA"/>
</dbReference>
<feature type="domain" description="Amidohydrolase-related" evidence="2">
    <location>
        <begin position="102"/>
        <end position="388"/>
    </location>
</feature>
<comment type="caution">
    <text evidence="3">The sequence shown here is derived from an EMBL/GenBank/DDBJ whole genome shotgun (WGS) entry which is preliminary data.</text>
</comment>
<dbReference type="GO" id="GO:0005737">
    <property type="term" value="C:cytoplasm"/>
    <property type="evidence" value="ECO:0007669"/>
    <property type="project" value="TreeGrafter"/>
</dbReference>
<dbReference type="GO" id="GO:0019748">
    <property type="term" value="P:secondary metabolic process"/>
    <property type="evidence" value="ECO:0007669"/>
    <property type="project" value="TreeGrafter"/>
</dbReference>
<dbReference type="Gene3D" id="3.20.20.140">
    <property type="entry name" value="Metal-dependent hydrolases"/>
    <property type="match status" value="1"/>
</dbReference>
<reference evidence="3 4" key="1">
    <citation type="submission" date="2014-02" db="EMBL/GenBank/DDBJ databases">
        <title>The small core and large imbalanced accessory genome model reveals a collaborative survival strategy of Sorangium cellulosum strains in nature.</title>
        <authorList>
            <person name="Han K."/>
            <person name="Peng R."/>
            <person name="Blom J."/>
            <person name="Li Y.-Z."/>
        </authorList>
    </citation>
    <scope>NUCLEOTIDE SEQUENCE [LARGE SCALE GENOMIC DNA]</scope>
    <source>
        <strain evidence="3 4">So0007-03</strain>
    </source>
</reference>
<gene>
    <name evidence="3" type="ORF">BE21_03545</name>
</gene>
<evidence type="ECO:0000259" key="2">
    <source>
        <dbReference type="Pfam" id="PF04909"/>
    </source>
</evidence>
<accession>A0A150TMI9</accession>
<dbReference type="Proteomes" id="UP000075502">
    <property type="component" value="Unassembled WGS sequence"/>
</dbReference>
<proteinExistence type="predicted"/>
<dbReference type="GO" id="GO:0016831">
    <property type="term" value="F:carboxy-lyase activity"/>
    <property type="evidence" value="ECO:0007669"/>
    <property type="project" value="InterPro"/>
</dbReference>
<keyword evidence="1" id="KW-0456">Lyase</keyword>
<dbReference type="PANTHER" id="PTHR21240:SF28">
    <property type="entry name" value="ISO-OROTATE DECARBOXYLASE (EUROFUNG)"/>
    <property type="match status" value="1"/>
</dbReference>